<dbReference type="GO" id="GO:0005737">
    <property type="term" value="C:cytoplasm"/>
    <property type="evidence" value="ECO:0007669"/>
    <property type="project" value="TreeGrafter"/>
</dbReference>
<dbReference type="InterPro" id="IPR007342">
    <property type="entry name" value="PsuG"/>
</dbReference>
<evidence type="ECO:0000313" key="10">
    <source>
        <dbReference type="EMBL" id="ORX36363.1"/>
    </source>
</evidence>
<dbReference type="Proteomes" id="UP000193218">
    <property type="component" value="Unassembled WGS sequence"/>
</dbReference>
<dbReference type="Gene3D" id="3.40.1790.10">
    <property type="entry name" value="Indigoidine synthase domain"/>
    <property type="match status" value="1"/>
</dbReference>
<evidence type="ECO:0000313" key="11">
    <source>
        <dbReference type="Proteomes" id="UP000193218"/>
    </source>
</evidence>
<name>A0A1Y1UE94_9TREE</name>
<dbReference type="GO" id="GO:0004730">
    <property type="term" value="F:pseudouridylate synthase activity"/>
    <property type="evidence" value="ECO:0007669"/>
    <property type="project" value="InterPro"/>
</dbReference>
<dbReference type="GO" id="GO:0046872">
    <property type="term" value="F:metal ion binding"/>
    <property type="evidence" value="ECO:0007669"/>
    <property type="project" value="UniProtKB-KW"/>
</dbReference>
<dbReference type="PROSITE" id="PS00584">
    <property type="entry name" value="PFKB_KINASES_2"/>
    <property type="match status" value="1"/>
</dbReference>
<feature type="domain" description="Carbohydrate kinase PfkB" evidence="9">
    <location>
        <begin position="355"/>
        <end position="523"/>
    </location>
</feature>
<dbReference type="RefSeq" id="XP_021870464.1">
    <property type="nucleotide sequence ID" value="XM_022013448.1"/>
</dbReference>
<protein>
    <submittedName>
        <fullName evidence="10">Indigoidine synthase A like protein-domain-containing protein</fullName>
    </submittedName>
</protein>
<keyword evidence="7" id="KW-0326">Glycosidase</keyword>
<dbReference type="OrthoDB" id="198885at2759"/>
<dbReference type="GeneID" id="33555256"/>
<dbReference type="InterPro" id="IPR022830">
    <property type="entry name" value="Indigdn_synthA-like"/>
</dbReference>
<reference evidence="10 11" key="1">
    <citation type="submission" date="2017-03" db="EMBL/GenBank/DDBJ databases">
        <title>Widespread Adenine N6-methylation of Active Genes in Fungi.</title>
        <authorList>
            <consortium name="DOE Joint Genome Institute"/>
            <person name="Mondo S.J."/>
            <person name="Dannebaum R.O."/>
            <person name="Kuo R.C."/>
            <person name="Louie K.B."/>
            <person name="Bewick A.J."/>
            <person name="Labutti K."/>
            <person name="Haridas S."/>
            <person name="Kuo A."/>
            <person name="Salamov A."/>
            <person name="Ahrendt S.R."/>
            <person name="Lau R."/>
            <person name="Bowen B.P."/>
            <person name="Lipzen A."/>
            <person name="Sullivan W."/>
            <person name="Andreopoulos W.B."/>
            <person name="Clum A."/>
            <person name="Lindquist E."/>
            <person name="Daum C."/>
            <person name="Northen T.R."/>
            <person name="Ramamoorthy G."/>
            <person name="Schmitz R.J."/>
            <person name="Gryganskyi A."/>
            <person name="Culley D."/>
            <person name="Magnuson J."/>
            <person name="James T.Y."/>
            <person name="O'Malley M.A."/>
            <person name="Stajich J.E."/>
            <person name="Spatafora J.W."/>
            <person name="Visel A."/>
            <person name="Grigoriev I.V."/>
        </authorList>
    </citation>
    <scope>NUCLEOTIDE SEQUENCE [LARGE SCALE GENOMIC DNA]</scope>
    <source>
        <strain evidence="10 11">NRRL Y-17943</strain>
    </source>
</reference>
<dbReference type="SUPFAM" id="SSF53613">
    <property type="entry name" value="Ribokinase-like"/>
    <property type="match status" value="1"/>
</dbReference>
<dbReference type="PANTHER" id="PTHR42909">
    <property type="entry name" value="ZGC:136858"/>
    <property type="match status" value="1"/>
</dbReference>
<evidence type="ECO:0000256" key="2">
    <source>
        <dbReference type="ARBA" id="ARBA00022723"/>
    </source>
</evidence>
<dbReference type="FunCoup" id="A0A1Y1UE94">
    <property type="interactions" value="22"/>
</dbReference>
<evidence type="ECO:0000256" key="3">
    <source>
        <dbReference type="ARBA" id="ARBA00022777"/>
    </source>
</evidence>
<dbReference type="GO" id="GO:0016301">
    <property type="term" value="F:kinase activity"/>
    <property type="evidence" value="ECO:0007669"/>
    <property type="project" value="UniProtKB-KW"/>
</dbReference>
<evidence type="ECO:0000256" key="1">
    <source>
        <dbReference type="ARBA" id="ARBA00022679"/>
    </source>
</evidence>
<keyword evidence="1" id="KW-0808">Transferase</keyword>
<keyword evidence="4" id="KW-0378">Hydrolase</keyword>
<evidence type="ECO:0000256" key="8">
    <source>
        <dbReference type="SAM" id="MobiDB-lite"/>
    </source>
</evidence>
<dbReference type="Pfam" id="PF00294">
    <property type="entry name" value="PfkB"/>
    <property type="match status" value="1"/>
</dbReference>
<keyword evidence="5" id="KW-0464">Manganese</keyword>
<evidence type="ECO:0000259" key="9">
    <source>
        <dbReference type="Pfam" id="PF00294"/>
    </source>
</evidence>
<dbReference type="InterPro" id="IPR029056">
    <property type="entry name" value="Ribokinase-like"/>
</dbReference>
<accession>A0A1Y1UE94</accession>
<feature type="compositionally biased region" description="Polar residues" evidence="8">
    <location>
        <begin position="327"/>
        <end position="346"/>
    </location>
</feature>
<evidence type="ECO:0000256" key="7">
    <source>
        <dbReference type="ARBA" id="ARBA00023295"/>
    </source>
</evidence>
<gene>
    <name evidence="10" type="ORF">BD324DRAFT_580610</name>
</gene>
<keyword evidence="6" id="KW-0456">Lyase</keyword>
<dbReference type="GO" id="GO:0016798">
    <property type="term" value="F:hydrolase activity, acting on glycosyl bonds"/>
    <property type="evidence" value="ECO:0007669"/>
    <property type="project" value="UniProtKB-KW"/>
</dbReference>
<dbReference type="Gene3D" id="3.40.1190.20">
    <property type="match status" value="1"/>
</dbReference>
<dbReference type="AlphaFoldDB" id="A0A1Y1UE94"/>
<evidence type="ECO:0000256" key="5">
    <source>
        <dbReference type="ARBA" id="ARBA00023211"/>
    </source>
</evidence>
<organism evidence="10 11">
    <name type="scientific">Kockovaella imperatae</name>
    <dbReference type="NCBI Taxonomy" id="4999"/>
    <lineage>
        <taxon>Eukaryota</taxon>
        <taxon>Fungi</taxon>
        <taxon>Dikarya</taxon>
        <taxon>Basidiomycota</taxon>
        <taxon>Agaricomycotina</taxon>
        <taxon>Tremellomycetes</taxon>
        <taxon>Tremellales</taxon>
        <taxon>Cuniculitremaceae</taxon>
        <taxon>Kockovaella</taxon>
    </lineage>
</organism>
<feature type="region of interest" description="Disordered" evidence="8">
    <location>
        <begin position="320"/>
        <end position="346"/>
    </location>
</feature>
<evidence type="ECO:0000256" key="6">
    <source>
        <dbReference type="ARBA" id="ARBA00023239"/>
    </source>
</evidence>
<dbReference type="InterPro" id="IPR002173">
    <property type="entry name" value="Carboh/pur_kinase_PfkB_CS"/>
</dbReference>
<evidence type="ECO:0000256" key="4">
    <source>
        <dbReference type="ARBA" id="ARBA00022801"/>
    </source>
</evidence>
<dbReference type="STRING" id="4999.A0A1Y1UE94"/>
<keyword evidence="3" id="KW-0418">Kinase</keyword>
<keyword evidence="11" id="KW-1185">Reference proteome</keyword>
<sequence>MLISQNGRLCISEEVEEALCSQRSIVALESAIVTHGMPHSTNLETASSLEAILRSKGVIPATIALIDGSVHVGLSNSQMARLADSTLDTGRKVKVSRRDLAPALSLGLSGGTTVSGTMYIAHSVGVQLFVTGGIGGVHRGAEKTFDISADLLELGRTPVGVICAGAKSILDIPRTLEVLETNGVCVSTFGRTKDFPAFYSPVSGVSSPWNAPDSNAAAKLIRKYCGLTLPQPLSTLLAVPIPSEHKVAGDRVQKLVEQAITESADLGIKGNEVTPWLLKRVGELSGGETLRLIGAEVAIELSKMSRQHDASSPEAAKLVGRGFAAPNRSSKPSWGQRRQYSSSTSQAAELSPPTVIVIGSAALDITSSASVPIAPKSTTPGEINLTPGGVARNIAESAQRFLSRHAVQLISAIGTEGGEVDAAGVMLLHEMRKAGLRTDGIQSVEGVQTASCSLVLNERRDLVAGVADMGIVEKIDIGWIHENITEHRPKLVAFDCNTASEVLAQILELCLSLSIKTFCDPTSIAKASRLVQAAALVPSGDRLSRSLITHIAPNVVEAPIIARGLRRIRLVDWSGSVSSSPDEDSLDSLVMPLAECLSLSENVWIKSGPKGLIHARLMTEIEGGHLNPVPHLLRHPWLPDKRIGYWHYGPPAVAESEIVSTTGAGDTLAGGIIAGLIGDDETSPESLWVARAIQAAGLTMKSRRAVG</sequence>
<dbReference type="Pfam" id="PF04227">
    <property type="entry name" value="Indigoidine_A"/>
    <property type="match status" value="1"/>
</dbReference>
<comment type="caution">
    <text evidence="10">The sequence shown here is derived from an EMBL/GenBank/DDBJ whole genome shotgun (WGS) entry which is preliminary data.</text>
</comment>
<proteinExistence type="predicted"/>
<keyword evidence="2" id="KW-0479">Metal-binding</keyword>
<dbReference type="InterPro" id="IPR011611">
    <property type="entry name" value="PfkB_dom"/>
</dbReference>
<dbReference type="EMBL" id="NBSH01000008">
    <property type="protein sequence ID" value="ORX36363.1"/>
    <property type="molecule type" value="Genomic_DNA"/>
</dbReference>
<dbReference type="SUPFAM" id="SSF110581">
    <property type="entry name" value="Indigoidine synthase A-like"/>
    <property type="match status" value="1"/>
</dbReference>
<dbReference type="PANTHER" id="PTHR42909:SF1">
    <property type="entry name" value="CARBOHYDRATE KINASE PFKB DOMAIN-CONTAINING PROTEIN"/>
    <property type="match status" value="1"/>
</dbReference>
<dbReference type="InParanoid" id="A0A1Y1UE94"/>